<evidence type="ECO:0000256" key="2">
    <source>
        <dbReference type="ARBA" id="ARBA00023002"/>
    </source>
</evidence>
<accession>A0A1R2AZX1</accession>
<feature type="domain" description="Enoyl reductase (ER)" evidence="3">
    <location>
        <begin position="14"/>
        <end position="310"/>
    </location>
</feature>
<dbReference type="Gene3D" id="3.40.50.720">
    <property type="entry name" value="NAD(P)-binding Rossmann-like Domain"/>
    <property type="match status" value="1"/>
</dbReference>
<keyword evidence="1" id="KW-0521">NADP</keyword>
<dbReference type="Gene3D" id="3.90.180.10">
    <property type="entry name" value="Medium-chain alcohol dehydrogenases, catalytic domain"/>
    <property type="match status" value="1"/>
</dbReference>
<keyword evidence="5" id="KW-1185">Reference proteome</keyword>
<organism evidence="4 5">
    <name type="scientific">Stentor coeruleus</name>
    <dbReference type="NCBI Taxonomy" id="5963"/>
    <lineage>
        <taxon>Eukaryota</taxon>
        <taxon>Sar</taxon>
        <taxon>Alveolata</taxon>
        <taxon>Ciliophora</taxon>
        <taxon>Postciliodesmatophora</taxon>
        <taxon>Heterotrichea</taxon>
        <taxon>Heterotrichida</taxon>
        <taxon>Stentoridae</taxon>
        <taxon>Stentor</taxon>
    </lineage>
</organism>
<dbReference type="OrthoDB" id="415383at2759"/>
<dbReference type="InterPro" id="IPR011032">
    <property type="entry name" value="GroES-like_sf"/>
</dbReference>
<comment type="caution">
    <text evidence="4">The sequence shown here is derived from an EMBL/GenBank/DDBJ whole genome shotgun (WGS) entry which is preliminary data.</text>
</comment>
<dbReference type="InterPro" id="IPR020843">
    <property type="entry name" value="ER"/>
</dbReference>
<dbReference type="GO" id="GO:0016651">
    <property type="term" value="F:oxidoreductase activity, acting on NAD(P)H"/>
    <property type="evidence" value="ECO:0007669"/>
    <property type="project" value="TreeGrafter"/>
</dbReference>
<protein>
    <recommendedName>
        <fullName evidence="3">Enoyl reductase (ER) domain-containing protein</fullName>
    </recommendedName>
</protein>
<evidence type="ECO:0000256" key="1">
    <source>
        <dbReference type="ARBA" id="ARBA00022857"/>
    </source>
</evidence>
<dbReference type="Pfam" id="PF08240">
    <property type="entry name" value="ADH_N"/>
    <property type="match status" value="1"/>
</dbReference>
<evidence type="ECO:0000313" key="5">
    <source>
        <dbReference type="Proteomes" id="UP000187209"/>
    </source>
</evidence>
<dbReference type="Proteomes" id="UP000187209">
    <property type="component" value="Unassembled WGS sequence"/>
</dbReference>
<proteinExistence type="predicted"/>
<dbReference type="InterPro" id="IPR013149">
    <property type="entry name" value="ADH-like_C"/>
</dbReference>
<gene>
    <name evidence="4" type="ORF">SteCoe_32071</name>
</gene>
<name>A0A1R2AZX1_9CILI</name>
<dbReference type="SUPFAM" id="SSF50129">
    <property type="entry name" value="GroES-like"/>
    <property type="match status" value="1"/>
</dbReference>
<dbReference type="GO" id="GO:0070402">
    <property type="term" value="F:NADPH binding"/>
    <property type="evidence" value="ECO:0007669"/>
    <property type="project" value="TreeGrafter"/>
</dbReference>
<dbReference type="PANTHER" id="PTHR48106:SF18">
    <property type="entry name" value="QUINONE OXIDOREDUCTASE PIG3"/>
    <property type="match status" value="1"/>
</dbReference>
<dbReference type="SUPFAM" id="SSF51735">
    <property type="entry name" value="NAD(P)-binding Rossmann-fold domains"/>
    <property type="match status" value="1"/>
</dbReference>
<dbReference type="EMBL" id="MPUH01001130">
    <property type="protein sequence ID" value="OMJ70052.1"/>
    <property type="molecule type" value="Genomic_DNA"/>
</dbReference>
<evidence type="ECO:0000313" key="4">
    <source>
        <dbReference type="EMBL" id="OMJ70052.1"/>
    </source>
</evidence>
<reference evidence="4 5" key="1">
    <citation type="submission" date="2016-11" db="EMBL/GenBank/DDBJ databases">
        <title>The macronuclear genome of Stentor coeruleus: a giant cell with tiny introns.</title>
        <authorList>
            <person name="Slabodnick M."/>
            <person name="Ruby J.G."/>
            <person name="Reiff S.B."/>
            <person name="Swart E.C."/>
            <person name="Gosai S."/>
            <person name="Prabakaran S."/>
            <person name="Witkowska E."/>
            <person name="Larue G.E."/>
            <person name="Fisher S."/>
            <person name="Freeman R.M."/>
            <person name="Gunawardena J."/>
            <person name="Chu W."/>
            <person name="Stover N.A."/>
            <person name="Gregory B.D."/>
            <person name="Nowacki M."/>
            <person name="Derisi J."/>
            <person name="Roy S.W."/>
            <person name="Marshall W.F."/>
            <person name="Sood P."/>
        </authorList>
    </citation>
    <scope>NUCLEOTIDE SEQUENCE [LARGE SCALE GENOMIC DNA]</scope>
    <source>
        <strain evidence="4">WM001</strain>
    </source>
</reference>
<dbReference type="PANTHER" id="PTHR48106">
    <property type="entry name" value="QUINONE OXIDOREDUCTASE PIG3-RELATED"/>
    <property type="match status" value="1"/>
</dbReference>
<dbReference type="Pfam" id="PF00107">
    <property type="entry name" value="ADH_zinc_N"/>
    <property type="match status" value="1"/>
</dbReference>
<evidence type="ECO:0000259" key="3">
    <source>
        <dbReference type="SMART" id="SM00829"/>
    </source>
</evidence>
<dbReference type="SMART" id="SM00829">
    <property type="entry name" value="PKS_ER"/>
    <property type="match status" value="1"/>
</dbReference>
<dbReference type="AlphaFoldDB" id="A0A1R2AZX1"/>
<sequence length="329" mass="36176">MSITYKGISISSLGDLETLNLIDFTEPELKEGEVLIKMECSTINPVDLLIAYGQFGPPVQPSILGLEGSGTVVKSGGGAHADSLLNKRVAVMHKGTWNEYMVAPAHSVYAIRDSISFEKAASLIVNPFTVGAIVEKIHEGNHKAIVMNAAASGLGKIMIRWGHKFGVDIVCLVRRQEQVDTLASLGAKYIINTSTENWKNDAKNICSELKVKIGFDCISGTATNDMIDLLEIGGIVYIYGTMANQPFTFNAAFLMLQLKRVEGLAMPIWLYQKDHEAREKISQFVQDNFEEVFRTEYASEVNLTGLKSALLAYQKSATNNKILVRIHTD</sequence>
<keyword evidence="2" id="KW-0560">Oxidoreductase</keyword>
<dbReference type="InterPro" id="IPR036291">
    <property type="entry name" value="NAD(P)-bd_dom_sf"/>
</dbReference>
<dbReference type="InterPro" id="IPR013154">
    <property type="entry name" value="ADH-like_N"/>
</dbReference>